<dbReference type="Pfam" id="PF00070">
    <property type="entry name" value="Pyr_redox"/>
    <property type="match status" value="1"/>
</dbReference>
<keyword evidence="8" id="KW-1185">Reference proteome</keyword>
<comment type="caution">
    <text evidence="7">The sequence shown here is derived from an EMBL/GenBank/DDBJ whole genome shotgun (WGS) entry which is preliminary data.</text>
</comment>
<dbReference type="PRINTS" id="PR00368">
    <property type="entry name" value="FADPNR"/>
</dbReference>
<feature type="domain" description="Pyridine nucleotide-disulphide oxidoreductase N-terminal" evidence="5">
    <location>
        <begin position="9"/>
        <end position="56"/>
    </location>
</feature>
<sequence length="365" mass="38268">MRLLNMSQKIAIIGGGYLGAELAKALDDRAEVTLIEPRSHFVHAPAMIRAVVEPALLERALTPYDRLLTKGRVVAARAVGVDGQGITLEDGTRVEADQIVVATGSAYAAPFKAKGADIAGLRAENQRIHGLLKAARTVGIVGAGAVGTELAGEIAHAMPDKKVTLISSDATLFPSMPEKLGKSLADKLRKLGVTLVLGQRAENLQSLTEPYAGTLELSGGSKQDFDLIFPVIGARAEATLLEGLAGAEASTAGRIKVDPWMRPSALPNVFAAGDIADAGDGMTIVAISRQVPWLTAALTGLGEGKAIEDMKPFKPWGSKAPILVPLGPKLGNSFLGLFTAGNFLTSVIKGKDLFLKKNAKLLNRD</sequence>
<evidence type="ECO:0000313" key="7">
    <source>
        <dbReference type="EMBL" id="MBT0958214.1"/>
    </source>
</evidence>
<dbReference type="InterPro" id="IPR023753">
    <property type="entry name" value="FAD/NAD-binding_dom"/>
</dbReference>
<dbReference type="AlphaFoldDB" id="A0AAP2G971"/>
<dbReference type="PANTHER" id="PTHR43735:SF3">
    <property type="entry name" value="FERROPTOSIS SUPPRESSOR PROTEIN 1"/>
    <property type="match status" value="1"/>
</dbReference>
<dbReference type="GO" id="GO:0004174">
    <property type="term" value="F:electron-transferring-flavoprotein dehydrogenase activity"/>
    <property type="evidence" value="ECO:0007669"/>
    <property type="project" value="TreeGrafter"/>
</dbReference>
<name>A0AAP2G971_9RHOB</name>
<dbReference type="RefSeq" id="WP_327794427.1">
    <property type="nucleotide sequence ID" value="NZ_JADQAZ010000002.1"/>
</dbReference>
<evidence type="ECO:0000313" key="8">
    <source>
        <dbReference type="Proteomes" id="UP001315686"/>
    </source>
</evidence>
<organism evidence="7 8">
    <name type="scientific">Harenicola maris</name>
    <dbReference type="NCBI Taxonomy" id="2841044"/>
    <lineage>
        <taxon>Bacteria</taxon>
        <taxon>Pseudomonadati</taxon>
        <taxon>Pseudomonadota</taxon>
        <taxon>Alphaproteobacteria</taxon>
        <taxon>Rhodobacterales</taxon>
        <taxon>Paracoccaceae</taxon>
        <taxon>Harenicola</taxon>
    </lineage>
</organism>
<dbReference type="PANTHER" id="PTHR43735">
    <property type="entry name" value="APOPTOSIS-INDUCING FACTOR 1"/>
    <property type="match status" value="1"/>
</dbReference>
<keyword evidence="4" id="KW-0560">Oxidoreductase</keyword>
<dbReference type="SUPFAM" id="SSF51905">
    <property type="entry name" value="FAD/NAD(P)-binding domain"/>
    <property type="match status" value="1"/>
</dbReference>
<dbReference type="GO" id="GO:0050660">
    <property type="term" value="F:flavin adenine dinucleotide binding"/>
    <property type="evidence" value="ECO:0007669"/>
    <property type="project" value="TreeGrafter"/>
</dbReference>
<protein>
    <submittedName>
        <fullName evidence="7">FAD-dependent oxidoreductase</fullName>
    </submittedName>
</protein>
<gene>
    <name evidence="7" type="ORF">IV417_12520</name>
</gene>
<evidence type="ECO:0000256" key="4">
    <source>
        <dbReference type="ARBA" id="ARBA00023002"/>
    </source>
</evidence>
<keyword evidence="3" id="KW-0274">FAD</keyword>
<dbReference type="Gene3D" id="3.50.50.100">
    <property type="match status" value="1"/>
</dbReference>
<evidence type="ECO:0000256" key="3">
    <source>
        <dbReference type="ARBA" id="ARBA00022827"/>
    </source>
</evidence>
<evidence type="ECO:0000256" key="2">
    <source>
        <dbReference type="ARBA" id="ARBA00022630"/>
    </source>
</evidence>
<proteinExistence type="inferred from homology"/>
<evidence type="ECO:0000259" key="6">
    <source>
        <dbReference type="Pfam" id="PF07992"/>
    </source>
</evidence>
<keyword evidence="2" id="KW-0285">Flavoprotein</keyword>
<dbReference type="InterPro" id="IPR039648">
    <property type="entry name" value="DHPH_N"/>
</dbReference>
<comment type="similarity">
    <text evidence="1">Belongs to the FAD-dependent oxidoreductase family.</text>
</comment>
<dbReference type="Pfam" id="PF07992">
    <property type="entry name" value="Pyr_redox_2"/>
    <property type="match status" value="1"/>
</dbReference>
<feature type="domain" description="FAD/NAD(P)-binding" evidence="6">
    <location>
        <begin position="85"/>
        <end position="278"/>
    </location>
</feature>
<accession>A0AAP2G971</accession>
<dbReference type="Proteomes" id="UP001315686">
    <property type="component" value="Unassembled WGS sequence"/>
</dbReference>
<dbReference type="GO" id="GO:0005737">
    <property type="term" value="C:cytoplasm"/>
    <property type="evidence" value="ECO:0007669"/>
    <property type="project" value="TreeGrafter"/>
</dbReference>
<dbReference type="EMBL" id="JADQAZ010000002">
    <property type="protein sequence ID" value="MBT0958214.1"/>
    <property type="molecule type" value="Genomic_DNA"/>
</dbReference>
<reference evidence="7 8" key="1">
    <citation type="journal article" date="2021" name="Arch. Microbiol.">
        <title>Harenicola maris gen. nov., sp. nov. isolated from the Sea of Japan shallow sediments.</title>
        <authorList>
            <person name="Romanenko L.A."/>
            <person name="Kurilenko V.V."/>
            <person name="Chernysheva N.Y."/>
            <person name="Tekutyeva L.A."/>
            <person name="Velansky P.V."/>
            <person name="Svetashev V.I."/>
            <person name="Isaeva M.P."/>
        </authorList>
    </citation>
    <scope>NUCLEOTIDE SEQUENCE [LARGE SCALE GENOMIC DNA]</scope>
    <source>
        <strain evidence="7 8">KMM 3653</strain>
    </source>
</reference>
<evidence type="ECO:0000256" key="1">
    <source>
        <dbReference type="ARBA" id="ARBA00006442"/>
    </source>
</evidence>
<evidence type="ECO:0000259" key="5">
    <source>
        <dbReference type="Pfam" id="PF00070"/>
    </source>
</evidence>
<dbReference type="InterPro" id="IPR036188">
    <property type="entry name" value="FAD/NAD-bd_sf"/>
</dbReference>